<sequence>MTRHMGASRRAALVGSIAVASMWGAGSAAQGAGGADGSPGQARPAAHAVADKSAAVPAATQPVAIRLEPLGASITYGYQSSTGNGYRGPLYDELTGEGHQLDFVGSVRAGTMADPDNEGHSGYRIDQVAALTDASLATYKPNVVTLIVGTNDLFQQYQVATAPARLSALVDKILADDPGVTVVLADLPVSTDVNVAAGEPAYNGAIAPLVQAKQAAGKHVQYVDMGALTVADLADTEHPNDVGYQKMADAWNAGIQAAAAAGWIVPPTSLGAPSAASEGAVASGVAGKCLDVNGGNSANGTAVQLWSCNRSTAQAWTSYSDGSLRALGKCLDATAAGTANGTKAELYDCNGTAAQVWQSYKGGLRNLVSGRCLDDPNASTTDGTQLALWDCNAGANQKWTLHPATGPVTAGLAGKCLDDAGNAGANGTKADLWTCNGTAAQQWNLVNGSLRINGKCLDVTTSGTANGTLVQLYDCNGSSAQSWQPGANSSLVNTGSGKCLDDPGSSTTDGIQLDIWTCNAGANQRWTLPSA</sequence>
<dbReference type="CDD" id="cd23451">
    <property type="entry name" value="beta-trefoil_Ricin_laminarinase"/>
    <property type="match status" value="2"/>
</dbReference>
<accession>A0ABP5F0C3</accession>
<dbReference type="Pfam" id="PF13472">
    <property type="entry name" value="Lipase_GDSL_2"/>
    <property type="match status" value="1"/>
</dbReference>
<dbReference type="SMART" id="SM00458">
    <property type="entry name" value="RICIN"/>
    <property type="match status" value="2"/>
</dbReference>
<feature type="signal peptide" evidence="1">
    <location>
        <begin position="1"/>
        <end position="28"/>
    </location>
</feature>
<dbReference type="PANTHER" id="PTHR30383">
    <property type="entry name" value="THIOESTERASE 1/PROTEASE 1/LYSOPHOSPHOLIPASE L1"/>
    <property type="match status" value="1"/>
</dbReference>
<dbReference type="CDD" id="cd01833">
    <property type="entry name" value="XynB_like"/>
    <property type="match status" value="1"/>
</dbReference>
<gene>
    <name evidence="3" type="ORF">GCM10009839_00090</name>
</gene>
<dbReference type="Gene3D" id="3.40.50.1110">
    <property type="entry name" value="SGNH hydrolase"/>
    <property type="match status" value="1"/>
</dbReference>
<evidence type="ECO:0000313" key="4">
    <source>
        <dbReference type="Proteomes" id="UP001500751"/>
    </source>
</evidence>
<evidence type="ECO:0000313" key="3">
    <source>
        <dbReference type="EMBL" id="GAA2010219.1"/>
    </source>
</evidence>
<dbReference type="InterPro" id="IPR051532">
    <property type="entry name" value="Ester_Hydrolysis_Enzymes"/>
</dbReference>
<dbReference type="PANTHER" id="PTHR30383:SF5">
    <property type="entry name" value="SGNH HYDROLASE-TYPE ESTERASE DOMAIN-CONTAINING PROTEIN"/>
    <property type="match status" value="1"/>
</dbReference>
<dbReference type="Gene3D" id="2.80.10.50">
    <property type="match status" value="4"/>
</dbReference>
<name>A0ABP5F0C3_9ACTN</name>
<feature type="domain" description="Ricin B lectin" evidence="2">
    <location>
        <begin position="405"/>
        <end position="529"/>
    </location>
</feature>
<dbReference type="SUPFAM" id="SSF50370">
    <property type="entry name" value="Ricin B-like lectins"/>
    <property type="match status" value="2"/>
</dbReference>
<feature type="domain" description="Ricin B lectin" evidence="2">
    <location>
        <begin position="278"/>
        <end position="402"/>
    </location>
</feature>
<dbReference type="Pfam" id="PF00652">
    <property type="entry name" value="Ricin_B_lectin"/>
    <property type="match status" value="2"/>
</dbReference>
<dbReference type="InterPro" id="IPR000772">
    <property type="entry name" value="Ricin_B_lectin"/>
</dbReference>
<dbReference type="InterPro" id="IPR013830">
    <property type="entry name" value="SGNH_hydro"/>
</dbReference>
<dbReference type="RefSeq" id="WP_344663348.1">
    <property type="nucleotide sequence ID" value="NZ_BAAAQN010000001.1"/>
</dbReference>
<dbReference type="SUPFAM" id="SSF52266">
    <property type="entry name" value="SGNH hydrolase"/>
    <property type="match status" value="1"/>
</dbReference>
<dbReference type="PROSITE" id="PS50231">
    <property type="entry name" value="RICIN_B_LECTIN"/>
    <property type="match status" value="2"/>
</dbReference>
<dbReference type="InterPro" id="IPR035992">
    <property type="entry name" value="Ricin_B-like_lectins"/>
</dbReference>
<dbReference type="Proteomes" id="UP001500751">
    <property type="component" value="Unassembled WGS sequence"/>
</dbReference>
<reference evidence="4" key="1">
    <citation type="journal article" date="2019" name="Int. J. Syst. Evol. Microbiol.">
        <title>The Global Catalogue of Microorganisms (GCM) 10K type strain sequencing project: providing services to taxonomists for standard genome sequencing and annotation.</title>
        <authorList>
            <consortium name="The Broad Institute Genomics Platform"/>
            <consortium name="The Broad Institute Genome Sequencing Center for Infectious Disease"/>
            <person name="Wu L."/>
            <person name="Ma J."/>
        </authorList>
    </citation>
    <scope>NUCLEOTIDE SEQUENCE [LARGE SCALE GENOMIC DNA]</scope>
    <source>
        <strain evidence="4">JCM 16014</strain>
    </source>
</reference>
<dbReference type="EMBL" id="BAAAQN010000001">
    <property type="protein sequence ID" value="GAA2010219.1"/>
    <property type="molecule type" value="Genomic_DNA"/>
</dbReference>
<keyword evidence="1" id="KW-0732">Signal</keyword>
<evidence type="ECO:0000256" key="1">
    <source>
        <dbReference type="SAM" id="SignalP"/>
    </source>
</evidence>
<protein>
    <recommendedName>
        <fullName evidence="2">Ricin B lectin domain-containing protein</fullName>
    </recommendedName>
</protein>
<keyword evidence="4" id="KW-1185">Reference proteome</keyword>
<feature type="chain" id="PRO_5045824505" description="Ricin B lectin domain-containing protein" evidence="1">
    <location>
        <begin position="29"/>
        <end position="531"/>
    </location>
</feature>
<evidence type="ECO:0000259" key="2">
    <source>
        <dbReference type="SMART" id="SM00458"/>
    </source>
</evidence>
<proteinExistence type="predicted"/>
<comment type="caution">
    <text evidence="3">The sequence shown here is derived from an EMBL/GenBank/DDBJ whole genome shotgun (WGS) entry which is preliminary data.</text>
</comment>
<dbReference type="InterPro" id="IPR036514">
    <property type="entry name" value="SGNH_hydro_sf"/>
</dbReference>
<organism evidence="3 4">
    <name type="scientific">Catenulispora yoronensis</name>
    <dbReference type="NCBI Taxonomy" id="450799"/>
    <lineage>
        <taxon>Bacteria</taxon>
        <taxon>Bacillati</taxon>
        <taxon>Actinomycetota</taxon>
        <taxon>Actinomycetes</taxon>
        <taxon>Catenulisporales</taxon>
        <taxon>Catenulisporaceae</taxon>
        <taxon>Catenulispora</taxon>
    </lineage>
</organism>